<evidence type="ECO:0000259" key="1">
    <source>
        <dbReference type="Pfam" id="PF13683"/>
    </source>
</evidence>
<evidence type="ECO:0000313" key="3">
    <source>
        <dbReference type="Proteomes" id="UP000215158"/>
    </source>
</evidence>
<proteinExistence type="predicted"/>
<keyword evidence="3" id="KW-1185">Reference proteome</keyword>
<organism evidence="2 3">
    <name type="scientific">Paraburkholderia aromaticivorans</name>
    <dbReference type="NCBI Taxonomy" id="2026199"/>
    <lineage>
        <taxon>Bacteria</taxon>
        <taxon>Pseudomonadati</taxon>
        <taxon>Pseudomonadota</taxon>
        <taxon>Betaproteobacteria</taxon>
        <taxon>Burkholderiales</taxon>
        <taxon>Burkholderiaceae</taxon>
        <taxon>Paraburkholderia</taxon>
    </lineage>
</organism>
<dbReference type="PANTHER" id="PTHR47515:SF1">
    <property type="entry name" value="BLR2054 PROTEIN"/>
    <property type="match status" value="1"/>
</dbReference>
<dbReference type="InterPro" id="IPR001584">
    <property type="entry name" value="Integrase_cat-core"/>
</dbReference>
<dbReference type="PANTHER" id="PTHR47515">
    <property type="entry name" value="LOW CALCIUM RESPONSE LOCUS PROTEIN T"/>
    <property type="match status" value="1"/>
</dbReference>
<accession>A0A248VYU4</accession>
<dbReference type="KEGG" id="parb:CJU94_38620"/>
<geneLocation type="plasmid" evidence="2 3">
    <name>pBN2</name>
</geneLocation>
<dbReference type="InterPro" id="IPR012337">
    <property type="entry name" value="RNaseH-like_sf"/>
</dbReference>
<dbReference type="SUPFAM" id="SSF53098">
    <property type="entry name" value="Ribonuclease H-like"/>
    <property type="match status" value="1"/>
</dbReference>
<sequence length="73" mass="8462">MESFNGRLREECLNQHAFISLDDARKRIEAWRTDYNSVRPHSALGQLAPDQFRQLHQLKTGKSTNLRMVYSAG</sequence>
<evidence type="ECO:0000313" key="2">
    <source>
        <dbReference type="EMBL" id="ASW04045.1"/>
    </source>
</evidence>
<dbReference type="AlphaFoldDB" id="A0A248VYU4"/>
<reference evidence="2 3" key="1">
    <citation type="submission" date="2017-08" db="EMBL/GenBank/DDBJ databases">
        <title>Identification and genetic characteristics of simultaneous BTEX- and naphthalene-degrading Paraburkholderia sp. BN5 isolated from petroleum-contaminated soil.</title>
        <authorList>
            <person name="Lee Y."/>
            <person name="Jeon C.O."/>
        </authorList>
    </citation>
    <scope>NUCLEOTIDE SEQUENCE [LARGE SCALE GENOMIC DNA]</scope>
    <source>
        <strain evidence="2 3">BN5</strain>
        <plasmid evidence="2 3">pBN2</plasmid>
    </source>
</reference>
<dbReference type="Proteomes" id="UP000215158">
    <property type="component" value="Plasmid pBN2"/>
</dbReference>
<dbReference type="Pfam" id="PF13683">
    <property type="entry name" value="rve_3"/>
    <property type="match status" value="1"/>
</dbReference>
<feature type="domain" description="Integrase catalytic" evidence="1">
    <location>
        <begin position="1"/>
        <end position="49"/>
    </location>
</feature>
<keyword evidence="2" id="KW-0614">Plasmid</keyword>
<dbReference type="GO" id="GO:0015074">
    <property type="term" value="P:DNA integration"/>
    <property type="evidence" value="ECO:0007669"/>
    <property type="project" value="InterPro"/>
</dbReference>
<gene>
    <name evidence="2" type="ORF">CJU94_38620</name>
</gene>
<dbReference type="EMBL" id="CP022992">
    <property type="protein sequence ID" value="ASW04045.1"/>
    <property type="molecule type" value="Genomic_DNA"/>
</dbReference>
<dbReference type="OrthoDB" id="5414302at2"/>
<protein>
    <recommendedName>
        <fullName evidence="1">Integrase catalytic domain-containing protein</fullName>
    </recommendedName>
</protein>
<name>A0A248VYU4_9BURK</name>